<dbReference type="EMBL" id="BAABRN010000004">
    <property type="protein sequence ID" value="GAA5500770.1"/>
    <property type="molecule type" value="Genomic_DNA"/>
</dbReference>
<evidence type="ECO:0000313" key="3">
    <source>
        <dbReference type="Proteomes" id="UP001458946"/>
    </source>
</evidence>
<sequence length="181" mass="20169">MGHLEHALNILFPLLFFAILFGFLLLRRDMRHRHLLERLQLERSAPSVTQPLPAEAEAAPALALRLPEPHRLYALALLCRLQDLSGARLGSRTSYLVSQTRSEYLPQTLQAYLNLTPAARAHLSSTGQNPESVLREQLELINKGLDDALAADQTAAQQVLTQGAFLRDVFQREGVGEKIEA</sequence>
<keyword evidence="1" id="KW-0812">Transmembrane</keyword>
<feature type="transmembrane region" description="Helical" evidence="1">
    <location>
        <begin position="6"/>
        <end position="26"/>
    </location>
</feature>
<accession>A0ABP9V8C5</accession>
<gene>
    <name evidence="2" type="ORF">Dxin01_00495</name>
</gene>
<reference evidence="2 3" key="1">
    <citation type="submission" date="2024-02" db="EMBL/GenBank/DDBJ databases">
        <title>Deinococcus xinjiangensis NBRC 107630.</title>
        <authorList>
            <person name="Ichikawa N."/>
            <person name="Katano-Makiyama Y."/>
            <person name="Hidaka K."/>
        </authorList>
    </citation>
    <scope>NUCLEOTIDE SEQUENCE [LARGE SCALE GENOMIC DNA]</scope>
    <source>
        <strain evidence="2 3">NBRC 107630</strain>
    </source>
</reference>
<dbReference type="Proteomes" id="UP001458946">
    <property type="component" value="Unassembled WGS sequence"/>
</dbReference>
<dbReference type="RefSeq" id="WP_353540754.1">
    <property type="nucleotide sequence ID" value="NZ_BAABRN010000004.1"/>
</dbReference>
<keyword evidence="1" id="KW-0472">Membrane</keyword>
<proteinExistence type="predicted"/>
<evidence type="ECO:0000313" key="2">
    <source>
        <dbReference type="EMBL" id="GAA5500770.1"/>
    </source>
</evidence>
<name>A0ABP9V8C5_9DEIO</name>
<organism evidence="2 3">
    <name type="scientific">Deinococcus xinjiangensis</name>
    <dbReference type="NCBI Taxonomy" id="457454"/>
    <lineage>
        <taxon>Bacteria</taxon>
        <taxon>Thermotogati</taxon>
        <taxon>Deinococcota</taxon>
        <taxon>Deinococci</taxon>
        <taxon>Deinococcales</taxon>
        <taxon>Deinococcaceae</taxon>
        <taxon>Deinococcus</taxon>
    </lineage>
</organism>
<comment type="caution">
    <text evidence="2">The sequence shown here is derived from an EMBL/GenBank/DDBJ whole genome shotgun (WGS) entry which is preliminary data.</text>
</comment>
<protein>
    <submittedName>
        <fullName evidence="2">Uncharacterized protein</fullName>
    </submittedName>
</protein>
<evidence type="ECO:0000256" key="1">
    <source>
        <dbReference type="SAM" id="Phobius"/>
    </source>
</evidence>
<keyword evidence="1" id="KW-1133">Transmembrane helix</keyword>
<keyword evidence="3" id="KW-1185">Reference proteome</keyword>